<sequence>MPIPSSVMPLSNPSIDVVIPVYNAPELTRCCIDSVVTCLGRSIEYIYIQDDASDPETHQMLDSLPYEHIHVHHAPKNQGFGASVNEAIKRSSASCVLVLNSDVEVSENFLPLLYTALATDPQLAVIIPAGNDYAKHDLEQYLRRPGGYIPTQRLQGHAFLVRRDVFLEIGGFDPAFGRGYYEDIDLGRRLDLGGWRLGVHPDAHIYHKGGGSFGRGRAFRELARRNRNLYYSRYPNARRNVLLLSGNSIPAHFPPNLMDAIENVFHAGGYVHWLAPMRPARLIPCLQMRHGFSIELMLRGWRADKRVAEVWVLSDAPRVWRALLDFWARIHGLKVLLWEEIASTEV</sequence>
<gene>
    <name evidence="5" type="ORF">SAMN05216402_0878</name>
</gene>
<dbReference type="SUPFAM" id="SSF53448">
    <property type="entry name" value="Nucleotide-diphospho-sugar transferases"/>
    <property type="match status" value="1"/>
</dbReference>
<dbReference type="CDD" id="cd04186">
    <property type="entry name" value="GT_2_like_c"/>
    <property type="match status" value="1"/>
</dbReference>
<name>A0ABY0T989_9PROT</name>
<dbReference type="InterPro" id="IPR029044">
    <property type="entry name" value="Nucleotide-diphossugar_trans"/>
</dbReference>
<evidence type="ECO:0000259" key="4">
    <source>
        <dbReference type="Pfam" id="PF00535"/>
    </source>
</evidence>
<keyword evidence="2" id="KW-0328">Glycosyltransferase</keyword>
<dbReference type="PANTHER" id="PTHR43179">
    <property type="entry name" value="RHAMNOSYLTRANSFERASE WBBL"/>
    <property type="match status" value="1"/>
</dbReference>
<dbReference type="EMBL" id="FNKY01000001">
    <property type="protein sequence ID" value="SDQ44587.1"/>
    <property type="molecule type" value="Genomic_DNA"/>
</dbReference>
<keyword evidence="3" id="KW-0808">Transferase</keyword>
<feature type="domain" description="Glycosyltransferase 2-like" evidence="4">
    <location>
        <begin position="17"/>
        <end position="159"/>
    </location>
</feature>
<proteinExistence type="inferred from homology"/>
<organism evidence="5 6">
    <name type="scientific">Nitrosospira multiformis</name>
    <dbReference type="NCBI Taxonomy" id="1231"/>
    <lineage>
        <taxon>Bacteria</taxon>
        <taxon>Pseudomonadati</taxon>
        <taxon>Pseudomonadota</taxon>
        <taxon>Betaproteobacteria</taxon>
        <taxon>Nitrosomonadales</taxon>
        <taxon>Nitrosomonadaceae</taxon>
        <taxon>Nitrosospira</taxon>
    </lineage>
</organism>
<reference evidence="5 6" key="1">
    <citation type="submission" date="2016-10" db="EMBL/GenBank/DDBJ databases">
        <authorList>
            <person name="Varghese N."/>
            <person name="Submissions S."/>
        </authorList>
    </citation>
    <scope>NUCLEOTIDE SEQUENCE [LARGE SCALE GENOMIC DNA]</scope>
    <source>
        <strain evidence="5 6">Nl1</strain>
    </source>
</reference>
<evidence type="ECO:0000256" key="2">
    <source>
        <dbReference type="ARBA" id="ARBA00022676"/>
    </source>
</evidence>
<dbReference type="Proteomes" id="UP000183471">
    <property type="component" value="Unassembled WGS sequence"/>
</dbReference>
<dbReference type="RefSeq" id="WP_256324040.1">
    <property type="nucleotide sequence ID" value="NZ_FNKY01000001.1"/>
</dbReference>
<accession>A0ABY0T989</accession>
<comment type="similarity">
    <text evidence="1">Belongs to the glycosyltransferase 2 family.</text>
</comment>
<evidence type="ECO:0000256" key="1">
    <source>
        <dbReference type="ARBA" id="ARBA00006739"/>
    </source>
</evidence>
<comment type="caution">
    <text evidence="5">The sequence shown here is derived from an EMBL/GenBank/DDBJ whole genome shotgun (WGS) entry which is preliminary data.</text>
</comment>
<protein>
    <submittedName>
        <fullName evidence="5">Glycosyltransferase, GT2 family</fullName>
    </submittedName>
</protein>
<dbReference type="Gene3D" id="3.90.550.10">
    <property type="entry name" value="Spore Coat Polysaccharide Biosynthesis Protein SpsA, Chain A"/>
    <property type="match status" value="1"/>
</dbReference>
<evidence type="ECO:0000313" key="6">
    <source>
        <dbReference type="Proteomes" id="UP000183471"/>
    </source>
</evidence>
<dbReference type="PANTHER" id="PTHR43179:SF12">
    <property type="entry name" value="GALACTOFURANOSYLTRANSFERASE GLFT2"/>
    <property type="match status" value="1"/>
</dbReference>
<evidence type="ECO:0000313" key="5">
    <source>
        <dbReference type="EMBL" id="SDQ44587.1"/>
    </source>
</evidence>
<evidence type="ECO:0000256" key="3">
    <source>
        <dbReference type="ARBA" id="ARBA00022679"/>
    </source>
</evidence>
<dbReference type="Pfam" id="PF00535">
    <property type="entry name" value="Glycos_transf_2"/>
    <property type="match status" value="1"/>
</dbReference>
<dbReference type="InterPro" id="IPR001173">
    <property type="entry name" value="Glyco_trans_2-like"/>
</dbReference>
<keyword evidence="6" id="KW-1185">Reference proteome</keyword>